<dbReference type="InterPro" id="IPR006224">
    <property type="entry name" value="PsdUridine_synth_RluA-like_CS"/>
</dbReference>
<name>A0A430A889_9ENTE</name>
<dbReference type="AlphaFoldDB" id="A0A430A889"/>
<dbReference type="InterPro" id="IPR006145">
    <property type="entry name" value="PsdUridine_synth_RsuA/RluA"/>
</dbReference>
<comment type="similarity">
    <text evidence="2 4">Belongs to the pseudouridine synthase RluA family.</text>
</comment>
<dbReference type="GO" id="GO:0009982">
    <property type="term" value="F:pseudouridine synthase activity"/>
    <property type="evidence" value="ECO:0007669"/>
    <property type="project" value="InterPro"/>
</dbReference>
<dbReference type="Proteomes" id="UP000287101">
    <property type="component" value="Unassembled WGS sequence"/>
</dbReference>
<dbReference type="NCBIfam" id="TIGR00005">
    <property type="entry name" value="rluA_subfam"/>
    <property type="match status" value="1"/>
</dbReference>
<dbReference type="GO" id="GO:0003723">
    <property type="term" value="F:RNA binding"/>
    <property type="evidence" value="ECO:0007669"/>
    <property type="project" value="InterPro"/>
</dbReference>
<gene>
    <name evidence="6" type="ORF">CBF31_06420</name>
</gene>
<keyword evidence="4" id="KW-0413">Isomerase</keyword>
<comment type="function">
    <text evidence="4">Responsible for synthesis of pseudouridine from uracil.</text>
</comment>
<evidence type="ECO:0000256" key="4">
    <source>
        <dbReference type="RuleBase" id="RU362028"/>
    </source>
</evidence>
<protein>
    <recommendedName>
        <fullName evidence="4">Pseudouridine synthase</fullName>
        <ecNumber evidence="4">5.4.99.-</ecNumber>
    </recommendedName>
</protein>
<accession>A0A430A889</accession>
<feature type="active site" evidence="3">
    <location>
        <position position="134"/>
    </location>
</feature>
<dbReference type="Gene3D" id="3.30.2350.10">
    <property type="entry name" value="Pseudouridine synthase"/>
    <property type="match status" value="1"/>
</dbReference>
<evidence type="ECO:0000313" key="7">
    <source>
        <dbReference type="Proteomes" id="UP000287101"/>
    </source>
</evidence>
<sequence length="299" mass="34106">MIFSWTYAESEPQQIKYFLKAQGISRGLLAKVKFQGGHISVNGTTQNVLYYLQPDEVLAIEIPDEKEHETLLRDETPLEIIFEDDHYLIVNKPYDVASIPAQYHPNGTMANRVKHYICEQGYKDQVVHVVTRLDRDTTGLMLFAKHGFAHAMLDQELRNKRVVKKYQALVGGAVDSLKEHDTITLKIEREPGSILKRQTGPNGLESKTEYWLMEKTNKSALVDIQLHTGRTHQIRVHFEAIGCPLLGDDMYHGDLSQGIERQALHCGELIFTHPFTKEVVHCQLPLAPDMSVVYNQMVE</sequence>
<proteinExistence type="inferred from homology"/>
<dbReference type="GO" id="GO:0000455">
    <property type="term" value="P:enzyme-directed rRNA pseudouridine synthesis"/>
    <property type="evidence" value="ECO:0007669"/>
    <property type="project" value="TreeGrafter"/>
</dbReference>
<dbReference type="CDD" id="cd02869">
    <property type="entry name" value="PseudoU_synth_RluA_like"/>
    <property type="match status" value="1"/>
</dbReference>
<evidence type="ECO:0000256" key="3">
    <source>
        <dbReference type="PIRSR" id="PIRSR606225-1"/>
    </source>
</evidence>
<dbReference type="PANTHER" id="PTHR21600">
    <property type="entry name" value="MITOCHONDRIAL RNA PSEUDOURIDINE SYNTHASE"/>
    <property type="match status" value="1"/>
</dbReference>
<dbReference type="InterPro" id="IPR006225">
    <property type="entry name" value="PsdUridine_synth_RluC/D"/>
</dbReference>
<evidence type="ECO:0000256" key="1">
    <source>
        <dbReference type="ARBA" id="ARBA00000073"/>
    </source>
</evidence>
<dbReference type="PROSITE" id="PS01129">
    <property type="entry name" value="PSI_RLU"/>
    <property type="match status" value="1"/>
</dbReference>
<dbReference type="PANTHER" id="PTHR21600:SF35">
    <property type="entry name" value="PSEUDOURIDINE SYNTHASE"/>
    <property type="match status" value="1"/>
</dbReference>
<dbReference type="Pfam" id="PF00849">
    <property type="entry name" value="PseudoU_synth_2"/>
    <property type="match status" value="1"/>
</dbReference>
<comment type="catalytic activity">
    <reaction evidence="1 4">
        <text>a uridine in RNA = a pseudouridine in RNA</text>
        <dbReference type="Rhea" id="RHEA:48348"/>
        <dbReference type="Rhea" id="RHEA-COMP:12068"/>
        <dbReference type="Rhea" id="RHEA-COMP:12069"/>
        <dbReference type="ChEBI" id="CHEBI:65314"/>
        <dbReference type="ChEBI" id="CHEBI:65315"/>
    </reaction>
</comment>
<comment type="caution">
    <text evidence="6">The sequence shown here is derived from an EMBL/GenBank/DDBJ whole genome shotgun (WGS) entry which is preliminary data.</text>
</comment>
<dbReference type="RefSeq" id="WP_126831552.1">
    <property type="nucleotide sequence ID" value="NZ_CBCRYB010000001.1"/>
</dbReference>
<dbReference type="EC" id="5.4.99.-" evidence="4"/>
<evidence type="ECO:0000313" key="6">
    <source>
        <dbReference type="EMBL" id="RSU03343.1"/>
    </source>
</evidence>
<organism evidence="6 7">
    <name type="scientific">Vagococcus fessus</name>
    <dbReference type="NCBI Taxonomy" id="120370"/>
    <lineage>
        <taxon>Bacteria</taxon>
        <taxon>Bacillati</taxon>
        <taxon>Bacillota</taxon>
        <taxon>Bacilli</taxon>
        <taxon>Lactobacillales</taxon>
        <taxon>Enterococcaceae</taxon>
        <taxon>Vagococcus</taxon>
    </lineage>
</organism>
<dbReference type="EMBL" id="NGJY01000002">
    <property type="protein sequence ID" value="RSU03343.1"/>
    <property type="molecule type" value="Genomic_DNA"/>
</dbReference>
<dbReference type="InterPro" id="IPR050188">
    <property type="entry name" value="RluA_PseudoU_synthase"/>
</dbReference>
<feature type="domain" description="Pseudouridine synthase RsuA/RluA-like" evidence="5">
    <location>
        <begin position="86"/>
        <end position="240"/>
    </location>
</feature>
<reference evidence="6 7" key="1">
    <citation type="submission" date="2017-05" db="EMBL/GenBank/DDBJ databases">
        <title>Vagococcus spp. assemblies.</title>
        <authorList>
            <person name="Gulvik C.A."/>
        </authorList>
    </citation>
    <scope>NUCLEOTIDE SEQUENCE [LARGE SCALE GENOMIC DNA]</scope>
    <source>
        <strain evidence="6 7">CCUG 41755</strain>
    </source>
</reference>
<dbReference type="InterPro" id="IPR020103">
    <property type="entry name" value="PsdUridine_synth_cat_dom_sf"/>
</dbReference>
<dbReference type="OrthoDB" id="9807829at2"/>
<evidence type="ECO:0000256" key="2">
    <source>
        <dbReference type="ARBA" id="ARBA00010876"/>
    </source>
</evidence>
<keyword evidence="7" id="KW-1185">Reference proteome</keyword>
<dbReference type="SUPFAM" id="SSF55120">
    <property type="entry name" value="Pseudouridine synthase"/>
    <property type="match status" value="1"/>
</dbReference>
<dbReference type="GO" id="GO:0140098">
    <property type="term" value="F:catalytic activity, acting on RNA"/>
    <property type="evidence" value="ECO:0007669"/>
    <property type="project" value="UniProtKB-ARBA"/>
</dbReference>
<evidence type="ECO:0000259" key="5">
    <source>
        <dbReference type="Pfam" id="PF00849"/>
    </source>
</evidence>